<gene>
    <name evidence="2" type="ORF">D9X91_02060</name>
</gene>
<name>A0A3L7K7H9_9BACI</name>
<proteinExistence type="predicted"/>
<dbReference type="OrthoDB" id="2380880at2"/>
<feature type="transmembrane region" description="Helical" evidence="1">
    <location>
        <begin position="140"/>
        <end position="158"/>
    </location>
</feature>
<protein>
    <recommendedName>
        <fullName evidence="4">DUF2157 domain-containing protein</fullName>
    </recommendedName>
</protein>
<evidence type="ECO:0000313" key="3">
    <source>
        <dbReference type="Proteomes" id="UP000276770"/>
    </source>
</evidence>
<dbReference type="AlphaFoldDB" id="A0A3L7K7H9"/>
<evidence type="ECO:0008006" key="4">
    <source>
        <dbReference type="Google" id="ProtNLM"/>
    </source>
</evidence>
<feature type="transmembrane region" description="Helical" evidence="1">
    <location>
        <begin position="115"/>
        <end position="134"/>
    </location>
</feature>
<dbReference type="Proteomes" id="UP000276770">
    <property type="component" value="Unassembled WGS sequence"/>
</dbReference>
<organism evidence="2 3">
    <name type="scientific">Falsibacillus albus</name>
    <dbReference type="NCBI Taxonomy" id="2478915"/>
    <lineage>
        <taxon>Bacteria</taxon>
        <taxon>Bacillati</taxon>
        <taxon>Bacillota</taxon>
        <taxon>Bacilli</taxon>
        <taxon>Bacillales</taxon>
        <taxon>Bacillaceae</taxon>
        <taxon>Falsibacillus</taxon>
    </lineage>
</organism>
<feature type="transmembrane region" description="Helical" evidence="1">
    <location>
        <begin position="165"/>
        <end position="183"/>
    </location>
</feature>
<sequence length="184" mass="21460">MDSNLKRKETIVNEILLWKKNRMLPDHYCDFLLALYTEGNAPSTIHDHKNIKQSQSAPMASFLKIAAISLMLIISVFVIYFTELSVLLQTTILTFFVVFILIAIFYYSNKPSFQHLLYIAFAMLLLLLTVNLCGRLFHNNIWVLYITLFFNCILWIFSSFKFALLYFRIAGFLGVMILFISIFI</sequence>
<evidence type="ECO:0000313" key="2">
    <source>
        <dbReference type="EMBL" id="RLQ98194.1"/>
    </source>
</evidence>
<feature type="transmembrane region" description="Helical" evidence="1">
    <location>
        <begin position="62"/>
        <end position="81"/>
    </location>
</feature>
<keyword evidence="1" id="KW-0472">Membrane</keyword>
<reference evidence="2 3" key="1">
    <citation type="submission" date="2018-10" db="EMBL/GenBank/DDBJ databases">
        <title>Falsibacillus sp. genome draft.</title>
        <authorList>
            <person name="Shi S."/>
        </authorList>
    </citation>
    <scope>NUCLEOTIDE SEQUENCE [LARGE SCALE GENOMIC DNA]</scope>
    <source>
        <strain evidence="2 3">GY 10110</strain>
    </source>
</reference>
<dbReference type="EMBL" id="RCVZ01000001">
    <property type="protein sequence ID" value="RLQ98194.1"/>
    <property type="molecule type" value="Genomic_DNA"/>
</dbReference>
<accession>A0A3L7K7H9</accession>
<keyword evidence="3" id="KW-1185">Reference proteome</keyword>
<feature type="transmembrane region" description="Helical" evidence="1">
    <location>
        <begin position="87"/>
        <end position="108"/>
    </location>
</feature>
<keyword evidence="1" id="KW-0812">Transmembrane</keyword>
<keyword evidence="1" id="KW-1133">Transmembrane helix</keyword>
<comment type="caution">
    <text evidence="2">The sequence shown here is derived from an EMBL/GenBank/DDBJ whole genome shotgun (WGS) entry which is preliminary data.</text>
</comment>
<dbReference type="RefSeq" id="WP_121678883.1">
    <property type="nucleotide sequence ID" value="NZ_RCVZ01000001.1"/>
</dbReference>
<evidence type="ECO:0000256" key="1">
    <source>
        <dbReference type="SAM" id="Phobius"/>
    </source>
</evidence>